<organism evidence="1 2">
    <name type="scientific">Cucumis sativus</name>
    <name type="common">Cucumber</name>
    <dbReference type="NCBI Taxonomy" id="3659"/>
    <lineage>
        <taxon>Eukaryota</taxon>
        <taxon>Viridiplantae</taxon>
        <taxon>Streptophyta</taxon>
        <taxon>Embryophyta</taxon>
        <taxon>Tracheophyta</taxon>
        <taxon>Spermatophyta</taxon>
        <taxon>Magnoliopsida</taxon>
        <taxon>eudicotyledons</taxon>
        <taxon>Gunneridae</taxon>
        <taxon>Pentapetalae</taxon>
        <taxon>rosids</taxon>
        <taxon>fabids</taxon>
        <taxon>Cucurbitales</taxon>
        <taxon>Cucurbitaceae</taxon>
        <taxon>Benincaseae</taxon>
        <taxon>Cucumis</taxon>
    </lineage>
</organism>
<evidence type="ECO:0000313" key="2">
    <source>
        <dbReference type="Proteomes" id="UP000029981"/>
    </source>
</evidence>
<dbReference type="STRING" id="3659.A0A0A0KVM2"/>
<dbReference type="PANTHER" id="PTHR36720">
    <property type="entry name" value="TAF RNA POLYMERASE I SUBUNIT A"/>
    <property type="match status" value="1"/>
</dbReference>
<proteinExistence type="predicted"/>
<evidence type="ECO:0000313" key="1">
    <source>
        <dbReference type="EMBL" id="KGN53603.1"/>
    </source>
</evidence>
<dbReference type="EMBL" id="CM002925">
    <property type="protein sequence ID" value="KGN53603.1"/>
    <property type="molecule type" value="Genomic_DNA"/>
</dbReference>
<dbReference type="Pfam" id="PF14929">
    <property type="entry name" value="TAF1_subA"/>
    <property type="match status" value="1"/>
</dbReference>
<dbReference type="PANTHER" id="PTHR36720:SF1">
    <property type="entry name" value="TAF RNA POLYMERASE I SUBUNIT A"/>
    <property type="match status" value="1"/>
</dbReference>
<dbReference type="Gramene" id="KGN53603">
    <property type="protein sequence ID" value="KGN53603"/>
    <property type="gene ID" value="Csa_4G089250"/>
</dbReference>
<keyword evidence="2" id="KW-1185">Reference proteome</keyword>
<sequence length="198" mass="23142">MECITKAAKKMEPEQMADRSMVEAEYGSNIPTSRKRKADTTADCNNDGRRATLMKRIKLSLTRPSFVLGLAPKMVRAENRITLRNVLHKLMRQQNWVEASGVLSMLLQGTLRDNSPIRNRLKYSASMELLKRIEGDRMRPDRIRHIYDIWMKKNGPLKHWPIEDRFMVQLEYILFCLEEGKTEDAHQETLRSFPVRVP</sequence>
<dbReference type="AlphaFoldDB" id="A0A0A0KVM2"/>
<reference evidence="1 2" key="2">
    <citation type="journal article" date="2009" name="PLoS ONE">
        <title>An integrated genetic and cytogenetic map of the cucumber genome.</title>
        <authorList>
            <person name="Ren Y."/>
            <person name="Zhang Z."/>
            <person name="Liu J."/>
            <person name="Staub J.E."/>
            <person name="Han Y."/>
            <person name="Cheng Z."/>
            <person name="Li X."/>
            <person name="Lu J."/>
            <person name="Miao H."/>
            <person name="Kang H."/>
            <person name="Xie B."/>
            <person name="Gu X."/>
            <person name="Wang X."/>
            <person name="Du Y."/>
            <person name="Jin W."/>
            <person name="Huang S."/>
        </authorList>
    </citation>
    <scope>NUCLEOTIDE SEQUENCE [LARGE SCALE GENOMIC DNA]</scope>
    <source>
        <strain evidence="2">cv. 9930</strain>
    </source>
</reference>
<protein>
    <submittedName>
        <fullName evidence="1">Uncharacterized protein</fullName>
    </submittedName>
</protein>
<gene>
    <name evidence="1" type="ORF">Csa_4G089250</name>
</gene>
<reference evidence="1 2" key="1">
    <citation type="journal article" date="2009" name="Nat. Genet.">
        <title>The genome of the cucumber, Cucumis sativus L.</title>
        <authorList>
            <person name="Huang S."/>
            <person name="Li R."/>
            <person name="Zhang Z."/>
            <person name="Li L."/>
            <person name="Gu X."/>
            <person name="Fan W."/>
            <person name="Lucas W.J."/>
            <person name="Wang X."/>
            <person name="Xie B."/>
            <person name="Ni P."/>
            <person name="Ren Y."/>
            <person name="Zhu H."/>
            <person name="Li J."/>
            <person name="Lin K."/>
            <person name="Jin W."/>
            <person name="Fei Z."/>
            <person name="Li G."/>
            <person name="Staub J."/>
            <person name="Kilian A."/>
            <person name="van der Vossen E.A."/>
            <person name="Wu Y."/>
            <person name="Guo J."/>
            <person name="He J."/>
            <person name="Jia Z."/>
            <person name="Ren Y."/>
            <person name="Tian G."/>
            <person name="Lu Y."/>
            <person name="Ruan J."/>
            <person name="Qian W."/>
            <person name="Wang M."/>
            <person name="Huang Q."/>
            <person name="Li B."/>
            <person name="Xuan Z."/>
            <person name="Cao J."/>
            <person name="Asan"/>
            <person name="Wu Z."/>
            <person name="Zhang J."/>
            <person name="Cai Q."/>
            <person name="Bai Y."/>
            <person name="Zhao B."/>
            <person name="Han Y."/>
            <person name="Li Y."/>
            <person name="Li X."/>
            <person name="Wang S."/>
            <person name="Shi Q."/>
            <person name="Liu S."/>
            <person name="Cho W.K."/>
            <person name="Kim J.Y."/>
            <person name="Xu Y."/>
            <person name="Heller-Uszynska K."/>
            <person name="Miao H."/>
            <person name="Cheng Z."/>
            <person name="Zhang S."/>
            <person name="Wu J."/>
            <person name="Yang Y."/>
            <person name="Kang H."/>
            <person name="Li M."/>
            <person name="Liang H."/>
            <person name="Ren X."/>
            <person name="Shi Z."/>
            <person name="Wen M."/>
            <person name="Jian M."/>
            <person name="Yang H."/>
            <person name="Zhang G."/>
            <person name="Yang Z."/>
            <person name="Chen R."/>
            <person name="Liu S."/>
            <person name="Li J."/>
            <person name="Ma L."/>
            <person name="Liu H."/>
            <person name="Zhou Y."/>
            <person name="Zhao J."/>
            <person name="Fang X."/>
            <person name="Li G."/>
            <person name="Fang L."/>
            <person name="Li Y."/>
            <person name="Liu D."/>
            <person name="Zheng H."/>
            <person name="Zhang Y."/>
            <person name="Qin N."/>
            <person name="Li Z."/>
            <person name="Yang G."/>
            <person name="Yang S."/>
            <person name="Bolund L."/>
            <person name="Kristiansen K."/>
            <person name="Zheng H."/>
            <person name="Li S."/>
            <person name="Zhang X."/>
            <person name="Yang H."/>
            <person name="Wang J."/>
            <person name="Sun R."/>
            <person name="Zhang B."/>
            <person name="Jiang S."/>
            <person name="Wang J."/>
            <person name="Du Y."/>
            <person name="Li S."/>
        </authorList>
    </citation>
    <scope>NUCLEOTIDE SEQUENCE [LARGE SCALE GENOMIC DNA]</scope>
    <source>
        <strain evidence="2">cv. 9930</strain>
    </source>
</reference>
<dbReference type="GO" id="GO:0006360">
    <property type="term" value="P:transcription by RNA polymerase I"/>
    <property type="evidence" value="ECO:0007669"/>
    <property type="project" value="InterPro"/>
</dbReference>
<dbReference type="InterPro" id="IPR039495">
    <property type="entry name" value="TAF1A"/>
</dbReference>
<accession>A0A0A0KVM2</accession>
<reference evidence="1 2" key="3">
    <citation type="journal article" date="2010" name="BMC Genomics">
        <title>Transcriptome sequencing and comparative analysis of cucumber flowers with different sex types.</title>
        <authorList>
            <person name="Guo S."/>
            <person name="Zheng Y."/>
            <person name="Joung J.G."/>
            <person name="Liu S."/>
            <person name="Zhang Z."/>
            <person name="Crasta O.R."/>
            <person name="Sobral B.W."/>
            <person name="Xu Y."/>
            <person name="Huang S."/>
            <person name="Fei Z."/>
        </authorList>
    </citation>
    <scope>NUCLEOTIDE SEQUENCE [LARGE SCALE GENOMIC DNA]</scope>
    <source>
        <strain evidence="2">cv. 9930</strain>
    </source>
</reference>
<reference evidence="1 2" key="4">
    <citation type="journal article" date="2011" name="BMC Genomics">
        <title>RNA-Seq improves annotation of protein-coding genes in the cucumber genome.</title>
        <authorList>
            <person name="Li Z."/>
            <person name="Zhang Z."/>
            <person name="Yan P."/>
            <person name="Huang S."/>
            <person name="Fei Z."/>
            <person name="Lin K."/>
        </authorList>
    </citation>
    <scope>NUCLEOTIDE SEQUENCE [LARGE SCALE GENOMIC DNA]</scope>
    <source>
        <strain evidence="2">cv. 9930</strain>
    </source>
</reference>
<dbReference type="eggNOG" id="ENOG502QQ18">
    <property type="taxonomic scope" value="Eukaryota"/>
</dbReference>
<dbReference type="Proteomes" id="UP000029981">
    <property type="component" value="Chromosome 4"/>
</dbReference>
<name>A0A0A0KVM2_CUCSA</name>
<dbReference type="GO" id="GO:0000120">
    <property type="term" value="C:RNA polymerase I transcription regulator complex"/>
    <property type="evidence" value="ECO:0007669"/>
    <property type="project" value="InterPro"/>
</dbReference>